<feature type="compositionally biased region" description="Polar residues" evidence="1">
    <location>
        <begin position="461"/>
        <end position="474"/>
    </location>
</feature>
<feature type="compositionally biased region" description="Basic and acidic residues" evidence="1">
    <location>
        <begin position="610"/>
        <end position="634"/>
    </location>
</feature>
<feature type="region of interest" description="Disordered" evidence="1">
    <location>
        <begin position="315"/>
        <end position="336"/>
    </location>
</feature>
<dbReference type="OrthoDB" id="5341904at2759"/>
<feature type="compositionally biased region" description="Polar residues" evidence="1">
    <location>
        <begin position="569"/>
        <end position="578"/>
    </location>
</feature>
<protein>
    <submittedName>
        <fullName evidence="2">Uncharacterized protein</fullName>
    </submittedName>
</protein>
<keyword evidence="3" id="KW-1185">Reference proteome</keyword>
<evidence type="ECO:0000256" key="1">
    <source>
        <dbReference type="SAM" id="MobiDB-lite"/>
    </source>
</evidence>
<name>A0A1V6SKW9_9EURO</name>
<sequence>MGNSFSSPTKDETRRVNRLSKPSTRRLAALNTPQFSQSETDAPELASGLIGWQNPWVGSHISRDVKNKSAKIREIPPTLFESEPESSNGGSNRQSVDIQDVEPLSPHSGSFSARSSVRRYPSQHGGQCAPGRPSIEQTQLKRANSFQTPLQRHRSATYRDQAHEATSSNTHFMVGGNQRFSLTRRRSLLTRPGLATRRTTTAARRFPSPIGEPDSSVEDSVDSNTLQWPLPPLQRSSLPAEALVRPTSPTDPRYTQLGALKLGSLRVVNGSASPCPSERAPLDQPVPTVGPNSGPGRIENSRPQGCLLEIPAVPDLKKSDDAPGSPFSFEKSPTITVRPREKSIFPTEADDEGISMCGESITQSENNSMDATVHRSASLSLNKSDSGYSSATSVHSVYRSRTRTSFDSSASSSCAIDSAKRIPSANEKYQELNEEKRGRHFSLQDIGPGNFSRLHPKSNRWYDSSTPSEQVSGTRTRRSTLCAPRNTEYPFYNGSSPYEYQSYPSSSSASSTSQEESFLSSRGPFYADRFSTSTLNVSQGSSSTATLETLNGYQGTTTSKVSSMTSNIQMASHGNGNTSRSRSRSLHGTRTWRHNSIIEIPQLPTILSPDHFENENEEKDITTSESRGRTRNRSLDFRRRKLAKSRPQNDVHVMTSPYAL</sequence>
<dbReference type="EMBL" id="MLKD01000037">
    <property type="protein sequence ID" value="OQE14213.1"/>
    <property type="molecule type" value="Genomic_DNA"/>
</dbReference>
<comment type="caution">
    <text evidence="2">The sequence shown here is derived from an EMBL/GenBank/DDBJ whole genome shotgun (WGS) entry which is preliminary data.</text>
</comment>
<gene>
    <name evidence="2" type="ORF">PENSTE_c037G05917</name>
</gene>
<feature type="region of interest" description="Disordered" evidence="1">
    <location>
        <begin position="569"/>
        <end position="590"/>
    </location>
</feature>
<dbReference type="Proteomes" id="UP000191285">
    <property type="component" value="Unassembled WGS sequence"/>
</dbReference>
<feature type="region of interest" description="Disordered" evidence="1">
    <location>
        <begin position="138"/>
        <end position="157"/>
    </location>
</feature>
<accession>A0A1V6SKW9</accession>
<feature type="compositionally biased region" description="Polar residues" evidence="1">
    <location>
        <begin position="31"/>
        <end position="40"/>
    </location>
</feature>
<organism evidence="2 3">
    <name type="scientific">Penicillium steckii</name>
    <dbReference type="NCBI Taxonomy" id="303698"/>
    <lineage>
        <taxon>Eukaryota</taxon>
        <taxon>Fungi</taxon>
        <taxon>Dikarya</taxon>
        <taxon>Ascomycota</taxon>
        <taxon>Pezizomycotina</taxon>
        <taxon>Eurotiomycetes</taxon>
        <taxon>Eurotiomycetidae</taxon>
        <taxon>Eurotiales</taxon>
        <taxon>Aspergillaceae</taxon>
        <taxon>Penicillium</taxon>
    </lineage>
</organism>
<evidence type="ECO:0000313" key="2">
    <source>
        <dbReference type="EMBL" id="OQE14213.1"/>
    </source>
</evidence>
<dbReference type="AlphaFoldDB" id="A0A1V6SKW9"/>
<feature type="region of interest" description="Disordered" evidence="1">
    <location>
        <begin position="76"/>
        <end position="133"/>
    </location>
</feature>
<evidence type="ECO:0000313" key="3">
    <source>
        <dbReference type="Proteomes" id="UP000191285"/>
    </source>
</evidence>
<feature type="compositionally biased region" description="Polar residues" evidence="1">
    <location>
        <begin position="138"/>
        <end position="150"/>
    </location>
</feature>
<reference evidence="3" key="1">
    <citation type="journal article" date="2017" name="Nat. Microbiol.">
        <title>Global analysis of biosynthetic gene clusters reveals vast potential of secondary metabolite production in Penicillium species.</title>
        <authorList>
            <person name="Nielsen J.C."/>
            <person name="Grijseels S."/>
            <person name="Prigent S."/>
            <person name="Ji B."/>
            <person name="Dainat J."/>
            <person name="Nielsen K.F."/>
            <person name="Frisvad J.C."/>
            <person name="Workman M."/>
            <person name="Nielsen J."/>
        </authorList>
    </citation>
    <scope>NUCLEOTIDE SEQUENCE [LARGE SCALE GENOMIC DNA]</scope>
    <source>
        <strain evidence="3">IBT 24891</strain>
    </source>
</reference>
<feature type="region of interest" description="Disordered" evidence="1">
    <location>
        <begin position="1"/>
        <end position="43"/>
    </location>
</feature>
<proteinExistence type="predicted"/>
<dbReference type="STRING" id="303698.A0A1V6SKW9"/>
<feature type="compositionally biased region" description="Basic residues" evidence="1">
    <location>
        <begin position="581"/>
        <end position="590"/>
    </location>
</feature>
<feature type="region of interest" description="Disordered" evidence="1">
    <location>
        <begin position="435"/>
        <end position="488"/>
    </location>
</feature>
<feature type="region of interest" description="Disordered" evidence="1">
    <location>
        <begin position="608"/>
        <end position="634"/>
    </location>
</feature>